<organism evidence="2 3">
    <name type="scientific">Brassica rapa subsp. trilocularis</name>
    <dbReference type="NCBI Taxonomy" id="1813537"/>
    <lineage>
        <taxon>Eukaryota</taxon>
        <taxon>Viridiplantae</taxon>
        <taxon>Streptophyta</taxon>
        <taxon>Embryophyta</taxon>
        <taxon>Tracheophyta</taxon>
        <taxon>Spermatophyta</taxon>
        <taxon>Magnoliopsida</taxon>
        <taxon>eudicotyledons</taxon>
        <taxon>Gunneridae</taxon>
        <taxon>Pentapetalae</taxon>
        <taxon>rosids</taxon>
        <taxon>malvids</taxon>
        <taxon>Brassicales</taxon>
        <taxon>Brassicaceae</taxon>
        <taxon>Brassiceae</taxon>
        <taxon>Brassica</taxon>
    </lineage>
</organism>
<evidence type="ECO:0000313" key="2">
    <source>
        <dbReference type="EMBL" id="KAG5375213.1"/>
    </source>
</evidence>
<keyword evidence="1" id="KW-0472">Membrane</keyword>
<feature type="transmembrane region" description="Helical" evidence="1">
    <location>
        <begin position="5"/>
        <end position="23"/>
    </location>
</feature>
<keyword evidence="1" id="KW-0812">Transmembrane</keyword>
<feature type="transmembrane region" description="Helical" evidence="1">
    <location>
        <begin position="43"/>
        <end position="63"/>
    </location>
</feature>
<evidence type="ECO:0000256" key="1">
    <source>
        <dbReference type="SAM" id="Phobius"/>
    </source>
</evidence>
<sequence length="104" mass="11968">ISSAFLYSSFSSIVSSHTCYYLLNPLFDTLHLWRRRKISSNSIFVISFLGWIINKSVILVFICKKKRKSDDKLEDFMMDINKMAATKRNSAVRSCSDVVVTTTM</sequence>
<reference evidence="2 3" key="1">
    <citation type="submission" date="2021-03" db="EMBL/GenBank/DDBJ databases">
        <authorList>
            <person name="King G.J."/>
            <person name="Bancroft I."/>
            <person name="Baten A."/>
            <person name="Bloomfield J."/>
            <person name="Borpatragohain P."/>
            <person name="He Z."/>
            <person name="Irish N."/>
            <person name="Irwin J."/>
            <person name="Liu K."/>
            <person name="Mauleon R.P."/>
            <person name="Moore J."/>
            <person name="Morris R."/>
            <person name="Ostergaard L."/>
            <person name="Wang B."/>
            <person name="Wells R."/>
        </authorList>
    </citation>
    <scope>NUCLEOTIDE SEQUENCE [LARGE SCALE GENOMIC DNA]</scope>
    <source>
        <strain evidence="2">R-o-18</strain>
        <tissue evidence="2">Leaf</tissue>
    </source>
</reference>
<feature type="non-terminal residue" evidence="2">
    <location>
        <position position="1"/>
    </location>
</feature>
<keyword evidence="1" id="KW-1133">Transmembrane helix</keyword>
<proteinExistence type="predicted"/>
<dbReference type="Proteomes" id="UP000823674">
    <property type="component" value="Chromosome A10"/>
</dbReference>
<gene>
    <name evidence="2" type="primary">A10g501530.1_BraROA</name>
    <name evidence="2" type="ORF">IGI04_039809</name>
</gene>
<accession>A0ABQ7KLW2</accession>
<protein>
    <submittedName>
        <fullName evidence="2">Uncharacterized protein</fullName>
    </submittedName>
</protein>
<dbReference type="EMBL" id="JADBGQ010000010">
    <property type="protein sequence ID" value="KAG5375213.1"/>
    <property type="molecule type" value="Genomic_DNA"/>
</dbReference>
<evidence type="ECO:0000313" key="3">
    <source>
        <dbReference type="Proteomes" id="UP000823674"/>
    </source>
</evidence>
<name>A0ABQ7KLW2_BRACM</name>
<comment type="caution">
    <text evidence="2">The sequence shown here is derived from an EMBL/GenBank/DDBJ whole genome shotgun (WGS) entry which is preliminary data.</text>
</comment>
<keyword evidence="3" id="KW-1185">Reference proteome</keyword>